<comment type="subcellular location">
    <subcellularLocation>
        <location evidence="1">Membrane</location>
        <topology evidence="1">Multi-pass membrane protein</topology>
    </subcellularLocation>
</comment>
<dbReference type="Gene3D" id="1.20.1250.20">
    <property type="entry name" value="MFS general substrate transporter like domains"/>
    <property type="match status" value="1"/>
</dbReference>
<evidence type="ECO:0000256" key="5">
    <source>
        <dbReference type="ARBA" id="ARBA00023136"/>
    </source>
</evidence>
<keyword evidence="4 6" id="KW-1133">Transmembrane helix</keyword>
<protein>
    <submittedName>
        <fullName evidence="8">Lactose permease</fullName>
    </submittedName>
</protein>
<feature type="transmembrane region" description="Helical" evidence="6">
    <location>
        <begin position="168"/>
        <end position="186"/>
    </location>
</feature>
<keyword evidence="5 6" id="KW-0472">Membrane</keyword>
<dbReference type="PROSITE" id="PS50850">
    <property type="entry name" value="MFS"/>
    <property type="match status" value="1"/>
</dbReference>
<dbReference type="PANTHER" id="PTHR48022">
    <property type="entry name" value="PLASTIDIC GLUCOSE TRANSPORTER 4"/>
    <property type="match status" value="1"/>
</dbReference>
<dbReference type="InterPro" id="IPR020846">
    <property type="entry name" value="MFS_dom"/>
</dbReference>
<feature type="domain" description="Major facilitator superfamily (MFS) profile" evidence="7">
    <location>
        <begin position="35"/>
        <end position="475"/>
    </location>
</feature>
<evidence type="ECO:0000313" key="8">
    <source>
        <dbReference type="EMBL" id="TFB01588.1"/>
    </source>
</evidence>
<dbReference type="Proteomes" id="UP001642720">
    <property type="component" value="Unassembled WGS sequence"/>
</dbReference>
<name>A0ABY2H3E3_9HYPO</name>
<dbReference type="Pfam" id="PF00083">
    <property type="entry name" value="Sugar_tr"/>
    <property type="match status" value="1"/>
</dbReference>
<feature type="transmembrane region" description="Helical" evidence="6">
    <location>
        <begin position="103"/>
        <end position="121"/>
    </location>
</feature>
<comment type="caution">
    <text evidence="8">The sequence shown here is derived from an EMBL/GenBank/DDBJ whole genome shotgun (WGS) entry which is preliminary data.</text>
</comment>
<feature type="transmembrane region" description="Helical" evidence="6">
    <location>
        <begin position="67"/>
        <end position="91"/>
    </location>
</feature>
<feature type="transmembrane region" description="Helical" evidence="6">
    <location>
        <begin position="453"/>
        <end position="472"/>
    </location>
</feature>
<evidence type="ECO:0000259" key="7">
    <source>
        <dbReference type="PROSITE" id="PS50850"/>
    </source>
</evidence>
<feature type="transmembrane region" description="Helical" evidence="6">
    <location>
        <begin position="420"/>
        <end position="441"/>
    </location>
</feature>
<dbReference type="RefSeq" id="XP_073557789.1">
    <property type="nucleotide sequence ID" value="XM_073703703.1"/>
</dbReference>
<keyword evidence="3 6" id="KW-0812">Transmembrane</keyword>
<accession>A0ABY2H3E3</accession>
<dbReference type="InterPro" id="IPR036259">
    <property type="entry name" value="MFS_trans_sf"/>
</dbReference>
<dbReference type="SUPFAM" id="SSF103473">
    <property type="entry name" value="MFS general substrate transporter"/>
    <property type="match status" value="1"/>
</dbReference>
<dbReference type="GeneID" id="300578153"/>
<dbReference type="PANTHER" id="PTHR48022:SF31">
    <property type="entry name" value="HEXOSE TRANSPORTER"/>
    <property type="match status" value="1"/>
</dbReference>
<feature type="transmembrane region" description="Helical" evidence="6">
    <location>
        <begin position="192"/>
        <end position="213"/>
    </location>
</feature>
<evidence type="ECO:0000256" key="6">
    <source>
        <dbReference type="SAM" id="Phobius"/>
    </source>
</evidence>
<feature type="transmembrane region" description="Helical" evidence="6">
    <location>
        <begin position="284"/>
        <end position="305"/>
    </location>
</feature>
<feature type="transmembrane region" description="Helical" evidence="6">
    <location>
        <begin position="325"/>
        <end position="345"/>
    </location>
</feature>
<dbReference type="InterPro" id="IPR050360">
    <property type="entry name" value="MFS_Sugar_Transporters"/>
</dbReference>
<dbReference type="EMBL" id="PPTA01000008">
    <property type="protein sequence ID" value="TFB01588.1"/>
    <property type="molecule type" value="Genomic_DNA"/>
</dbReference>
<evidence type="ECO:0000256" key="1">
    <source>
        <dbReference type="ARBA" id="ARBA00004141"/>
    </source>
</evidence>
<sequence>MRSTSRDVKMLRRTPTGTWMPAWVPESTTTVSVLLLVCSMVQSATGGYDGSMLNGLNILPSYKDYFHLNKATTGLNTASVFIGGFFGPIWAGVMTDRLGRRPAIFWGSAVTLLGIVLQTAAQNIAMFVVARVILGWGSAISSVAGAVYLSETFASRYRAWGVGILNNFYYVGSLIAAGVTLGTGQWQSTWAWRLPSLLQGIFSLACILVLPFIPESPRWLVSRERYEDARLSVAQTNSNGDIADPVVVAVYKEIIDTLDWEKKHDMTMSPLEIIKTPTARKRTLIGASVGPFSCIAGNVIASYYLGSELDTAGITDTNDQLKANVVLNVWCLFCAFAGTHLAAIWGRKPTALLSQSLLIVCLFIIGGLSKMYADDPEGASQSLIYGDVAVMFIFQGIYSIAWTPLLYLYPPEVMNYPIRANGLALSGFSLNGLALLLTFVMPIALNNIGWKTYIINGSWDIITLVLIAVFWVETKGKTLEEIDAIFEGEKHSSVPDVEDIRTGKKTLDVQRIEIELHEEIGLKANEA</sequence>
<evidence type="ECO:0000256" key="2">
    <source>
        <dbReference type="ARBA" id="ARBA00010992"/>
    </source>
</evidence>
<keyword evidence="9" id="KW-1185">Reference proteome</keyword>
<feature type="transmembrane region" description="Helical" evidence="6">
    <location>
        <begin position="384"/>
        <end position="408"/>
    </location>
</feature>
<evidence type="ECO:0000256" key="3">
    <source>
        <dbReference type="ARBA" id="ARBA00022692"/>
    </source>
</evidence>
<dbReference type="InterPro" id="IPR005828">
    <property type="entry name" value="MFS_sugar_transport-like"/>
</dbReference>
<comment type="similarity">
    <text evidence="2">Belongs to the major facilitator superfamily. Sugar transporter (TC 2.A.1.1) family.</text>
</comment>
<gene>
    <name evidence="8" type="ORF">CCMA1212_006482</name>
</gene>
<feature type="transmembrane region" description="Helical" evidence="6">
    <location>
        <begin position="352"/>
        <end position="372"/>
    </location>
</feature>
<proteinExistence type="inferred from homology"/>
<evidence type="ECO:0000256" key="4">
    <source>
        <dbReference type="ARBA" id="ARBA00022989"/>
    </source>
</evidence>
<reference evidence="8 9" key="1">
    <citation type="submission" date="2018-01" db="EMBL/GenBank/DDBJ databases">
        <title>Genome characterization of the sugarcane-associated fungus Trichoderma ghanense CCMA-1212 and their application in lignocelulose bioconversion.</title>
        <authorList>
            <person name="Steindorff A.S."/>
            <person name="Mendes T.D."/>
            <person name="Vilela E.S.D."/>
            <person name="Rodrigues D.S."/>
            <person name="Formighieri E.F."/>
            <person name="Melo I.S."/>
            <person name="Favaro L.C.L."/>
        </authorList>
    </citation>
    <scope>NUCLEOTIDE SEQUENCE [LARGE SCALE GENOMIC DNA]</scope>
    <source>
        <strain evidence="8 9">CCMA-1212</strain>
    </source>
</reference>
<organism evidence="8 9">
    <name type="scientific">Trichoderma ghanense</name>
    <dbReference type="NCBI Taxonomy" id="65468"/>
    <lineage>
        <taxon>Eukaryota</taxon>
        <taxon>Fungi</taxon>
        <taxon>Dikarya</taxon>
        <taxon>Ascomycota</taxon>
        <taxon>Pezizomycotina</taxon>
        <taxon>Sordariomycetes</taxon>
        <taxon>Hypocreomycetidae</taxon>
        <taxon>Hypocreales</taxon>
        <taxon>Hypocreaceae</taxon>
        <taxon>Trichoderma</taxon>
    </lineage>
</organism>
<feature type="transmembrane region" description="Helical" evidence="6">
    <location>
        <begin position="127"/>
        <end position="148"/>
    </location>
</feature>
<evidence type="ECO:0000313" key="9">
    <source>
        <dbReference type="Proteomes" id="UP001642720"/>
    </source>
</evidence>